<proteinExistence type="predicted"/>
<gene>
    <name evidence="1" type="ORF">GDO81_004151</name>
</gene>
<dbReference type="EMBL" id="WNYA01000011">
    <property type="protein sequence ID" value="KAG8551540.1"/>
    <property type="molecule type" value="Genomic_DNA"/>
</dbReference>
<reference evidence="1" key="1">
    <citation type="thesis" date="2020" institute="ProQuest LLC" country="789 East Eisenhower Parkway, Ann Arbor, MI, USA">
        <title>Comparative Genomics and Chromosome Evolution.</title>
        <authorList>
            <person name="Mudd A.B."/>
        </authorList>
    </citation>
    <scope>NUCLEOTIDE SEQUENCE</scope>
    <source>
        <strain evidence="1">237g6f4</strain>
        <tissue evidence="1">Blood</tissue>
    </source>
</reference>
<organism evidence="1 2">
    <name type="scientific">Engystomops pustulosus</name>
    <name type="common">Tungara frog</name>
    <name type="synonym">Physalaemus pustulosus</name>
    <dbReference type="NCBI Taxonomy" id="76066"/>
    <lineage>
        <taxon>Eukaryota</taxon>
        <taxon>Metazoa</taxon>
        <taxon>Chordata</taxon>
        <taxon>Craniata</taxon>
        <taxon>Vertebrata</taxon>
        <taxon>Euteleostomi</taxon>
        <taxon>Amphibia</taxon>
        <taxon>Batrachia</taxon>
        <taxon>Anura</taxon>
        <taxon>Neobatrachia</taxon>
        <taxon>Hyloidea</taxon>
        <taxon>Leptodactylidae</taxon>
        <taxon>Leiuperinae</taxon>
        <taxon>Engystomops</taxon>
    </lineage>
</organism>
<accession>A0AAV6ZW81</accession>
<keyword evidence="2" id="KW-1185">Reference proteome</keyword>
<name>A0AAV6ZW81_ENGPU</name>
<evidence type="ECO:0000313" key="1">
    <source>
        <dbReference type="EMBL" id="KAG8551540.1"/>
    </source>
</evidence>
<sequence length="99" mass="10690">MAEISDQVNSLYISNQHAMMIRDAVLQSTDASGNLSDQCTTCFPHLSNKFNSSPNLSYQGPIISSDPSNYCPLVVPGSFGENHHFGDSSNSTNSYGLNN</sequence>
<comment type="caution">
    <text evidence="1">The sequence shown here is derived from an EMBL/GenBank/DDBJ whole genome shotgun (WGS) entry which is preliminary data.</text>
</comment>
<protein>
    <submittedName>
        <fullName evidence="1">Uncharacterized protein</fullName>
    </submittedName>
</protein>
<dbReference type="AlphaFoldDB" id="A0AAV6ZW81"/>
<dbReference type="Proteomes" id="UP000824782">
    <property type="component" value="Unassembled WGS sequence"/>
</dbReference>
<evidence type="ECO:0000313" key="2">
    <source>
        <dbReference type="Proteomes" id="UP000824782"/>
    </source>
</evidence>